<gene>
    <name evidence="2" type="ORF">GL279_11840</name>
</gene>
<organism evidence="2 3">
    <name type="scientific">Paracoccus limosus</name>
    <dbReference type="NCBI Taxonomy" id="913252"/>
    <lineage>
        <taxon>Bacteria</taxon>
        <taxon>Pseudomonadati</taxon>
        <taxon>Pseudomonadota</taxon>
        <taxon>Alphaproteobacteria</taxon>
        <taxon>Rhodobacterales</taxon>
        <taxon>Paracoccaceae</taxon>
        <taxon>Paracoccus</taxon>
    </lineage>
</organism>
<dbReference type="RefSeq" id="WP_155064846.1">
    <property type="nucleotide sequence ID" value="NZ_WMIF01000015.1"/>
</dbReference>
<dbReference type="Gene3D" id="3.40.50.410">
    <property type="entry name" value="von Willebrand factor, type A domain"/>
    <property type="match status" value="1"/>
</dbReference>
<proteinExistence type="predicted"/>
<dbReference type="OrthoDB" id="8456929at2"/>
<comment type="caution">
    <text evidence="2">The sequence shown here is derived from an EMBL/GenBank/DDBJ whole genome shotgun (WGS) entry which is preliminary data.</text>
</comment>
<evidence type="ECO:0000259" key="1">
    <source>
        <dbReference type="SMART" id="SM00327"/>
    </source>
</evidence>
<dbReference type="SMART" id="SM00327">
    <property type="entry name" value="VWA"/>
    <property type="match status" value="1"/>
</dbReference>
<dbReference type="SUPFAM" id="SSF53300">
    <property type="entry name" value="vWA-like"/>
    <property type="match status" value="1"/>
</dbReference>
<dbReference type="CDD" id="cd00198">
    <property type="entry name" value="vWFA"/>
    <property type="match status" value="1"/>
</dbReference>
<dbReference type="InterPro" id="IPR036465">
    <property type="entry name" value="vWFA_dom_sf"/>
</dbReference>
<keyword evidence="3" id="KW-1185">Reference proteome</keyword>
<name>A0A844H6U0_9RHOB</name>
<dbReference type="AlphaFoldDB" id="A0A844H6U0"/>
<feature type="domain" description="VWFA" evidence="1">
    <location>
        <begin position="88"/>
        <end position="254"/>
    </location>
</feature>
<evidence type="ECO:0000313" key="2">
    <source>
        <dbReference type="EMBL" id="MTH35293.1"/>
    </source>
</evidence>
<dbReference type="Pfam" id="PF13519">
    <property type="entry name" value="VWA_2"/>
    <property type="match status" value="1"/>
</dbReference>
<sequence>MILLRPWWLAALLPVVGLAVLVWRRGPEAGGWQAVLSPAMLAGLAALGQLQPAPRWQRLLPWAGAGALALGLSGPALPRGDAPVFAQEDAVVIAMDLSASVVRAGLEDAKAGAAQLMAALPGRPVGLVLYAGEAYVAAAPTADPRVLESLIAVLDADTMPDKASRPADALAQSGKLLAGLKRADLVLVSDGGGVDAAAEAEAQRLERAGVRIHALSVAGDPPADAAALARIAAQGVVPAAEAGRVAAALRRSSMGDDPALRALRYRDLGPWIAALALLPLLIRFRRQA</sequence>
<dbReference type="EMBL" id="WMIF01000015">
    <property type="protein sequence ID" value="MTH35293.1"/>
    <property type="molecule type" value="Genomic_DNA"/>
</dbReference>
<protein>
    <submittedName>
        <fullName evidence="2">VWA domain-containing protein</fullName>
    </submittedName>
</protein>
<accession>A0A844H6U0</accession>
<dbReference type="Proteomes" id="UP000442533">
    <property type="component" value="Unassembled WGS sequence"/>
</dbReference>
<evidence type="ECO:0000313" key="3">
    <source>
        <dbReference type="Proteomes" id="UP000442533"/>
    </source>
</evidence>
<dbReference type="InterPro" id="IPR002035">
    <property type="entry name" value="VWF_A"/>
</dbReference>
<reference evidence="2 3" key="1">
    <citation type="submission" date="2019-11" db="EMBL/GenBank/DDBJ databases">
        <authorList>
            <person name="Dong K."/>
        </authorList>
    </citation>
    <scope>NUCLEOTIDE SEQUENCE [LARGE SCALE GENOMIC DNA]</scope>
    <source>
        <strain evidence="2 3">JCM 17370</strain>
    </source>
</reference>